<name>A0ACB9MD59_9MYRT</name>
<dbReference type="EMBL" id="CM042889">
    <property type="protein sequence ID" value="KAI4321264.1"/>
    <property type="molecule type" value="Genomic_DNA"/>
</dbReference>
<reference evidence="2" key="1">
    <citation type="journal article" date="2023" name="Front. Plant Sci.">
        <title>Chromosomal-level genome assembly of Melastoma candidum provides insights into trichome evolution.</title>
        <authorList>
            <person name="Zhong Y."/>
            <person name="Wu W."/>
            <person name="Sun C."/>
            <person name="Zou P."/>
            <person name="Liu Y."/>
            <person name="Dai S."/>
            <person name="Zhou R."/>
        </authorList>
    </citation>
    <scope>NUCLEOTIDE SEQUENCE [LARGE SCALE GENOMIC DNA]</scope>
</reference>
<dbReference type="Proteomes" id="UP001057402">
    <property type="component" value="Chromosome 10"/>
</dbReference>
<sequence>MQTVDIRVKMDCDGRERRVKNAVKTMKGVKTVVVNRTLNRVTVTGYIELNRVMKTVKSKGKWAEFWPYISQHLVRPPYAMRVYNKRAPARYAQNLGWARALMRRGLWHVQRR</sequence>
<organism evidence="1 2">
    <name type="scientific">Melastoma candidum</name>
    <dbReference type="NCBI Taxonomy" id="119954"/>
    <lineage>
        <taxon>Eukaryota</taxon>
        <taxon>Viridiplantae</taxon>
        <taxon>Streptophyta</taxon>
        <taxon>Embryophyta</taxon>
        <taxon>Tracheophyta</taxon>
        <taxon>Spermatophyta</taxon>
        <taxon>Magnoliopsida</taxon>
        <taxon>eudicotyledons</taxon>
        <taxon>Gunneridae</taxon>
        <taxon>Pentapetalae</taxon>
        <taxon>rosids</taxon>
        <taxon>malvids</taxon>
        <taxon>Myrtales</taxon>
        <taxon>Melastomataceae</taxon>
        <taxon>Melastomatoideae</taxon>
        <taxon>Melastomateae</taxon>
        <taxon>Melastoma</taxon>
    </lineage>
</organism>
<keyword evidence="2" id="KW-1185">Reference proteome</keyword>
<comment type="caution">
    <text evidence="1">The sequence shown here is derived from an EMBL/GenBank/DDBJ whole genome shotgun (WGS) entry which is preliminary data.</text>
</comment>
<gene>
    <name evidence="1" type="ORF">MLD38_034663</name>
</gene>
<accession>A0ACB9MD59</accession>
<evidence type="ECO:0000313" key="1">
    <source>
        <dbReference type="EMBL" id="KAI4321264.1"/>
    </source>
</evidence>
<evidence type="ECO:0000313" key="2">
    <source>
        <dbReference type="Proteomes" id="UP001057402"/>
    </source>
</evidence>
<proteinExistence type="predicted"/>
<protein>
    <submittedName>
        <fullName evidence="1">Uncharacterized protein</fullName>
    </submittedName>
</protein>